<feature type="transmembrane region" description="Helical" evidence="6">
    <location>
        <begin position="6"/>
        <end position="28"/>
    </location>
</feature>
<dbReference type="NCBIfam" id="TIGR02532">
    <property type="entry name" value="IV_pilin_GFxxxE"/>
    <property type="match status" value="1"/>
</dbReference>
<evidence type="ECO:0000313" key="8">
    <source>
        <dbReference type="Proteomes" id="UP000178186"/>
    </source>
</evidence>
<dbReference type="InterPro" id="IPR000983">
    <property type="entry name" value="Bac_GSPG_pilin"/>
</dbReference>
<dbReference type="PANTHER" id="PTHR30093">
    <property type="entry name" value="GENERAL SECRETION PATHWAY PROTEIN G"/>
    <property type="match status" value="1"/>
</dbReference>
<dbReference type="GO" id="GO:0015628">
    <property type="term" value="P:protein secretion by the type II secretion system"/>
    <property type="evidence" value="ECO:0007669"/>
    <property type="project" value="InterPro"/>
</dbReference>
<keyword evidence="4 6" id="KW-1133">Transmembrane helix</keyword>
<evidence type="ECO:0000313" key="7">
    <source>
        <dbReference type="EMBL" id="OGZ53559.1"/>
    </source>
</evidence>
<name>A0A1G2GTV5_9BACT</name>
<dbReference type="STRING" id="1802128.A3H64_02860"/>
<evidence type="ECO:0000256" key="5">
    <source>
        <dbReference type="ARBA" id="ARBA00023136"/>
    </source>
</evidence>
<proteinExistence type="predicted"/>
<dbReference type="Gene3D" id="3.30.700.10">
    <property type="entry name" value="Glycoprotein, Type 4 Pilin"/>
    <property type="match status" value="1"/>
</dbReference>
<keyword evidence="2" id="KW-0488">Methylation</keyword>
<dbReference type="SUPFAM" id="SSF54523">
    <property type="entry name" value="Pili subunits"/>
    <property type="match status" value="1"/>
</dbReference>
<dbReference type="InterPro" id="IPR045584">
    <property type="entry name" value="Pilin-like"/>
</dbReference>
<dbReference type="PANTHER" id="PTHR30093:SF44">
    <property type="entry name" value="TYPE II SECRETION SYSTEM CORE PROTEIN G"/>
    <property type="match status" value="1"/>
</dbReference>
<dbReference type="AlphaFoldDB" id="A0A1G2GTV5"/>
<dbReference type="GO" id="GO:0015627">
    <property type="term" value="C:type II protein secretion system complex"/>
    <property type="evidence" value="ECO:0007669"/>
    <property type="project" value="InterPro"/>
</dbReference>
<comment type="subcellular location">
    <subcellularLocation>
        <location evidence="1">Membrane</location>
        <topology evidence="1">Single-pass membrane protein</topology>
    </subcellularLocation>
</comment>
<dbReference type="Proteomes" id="UP000178186">
    <property type="component" value="Unassembled WGS sequence"/>
</dbReference>
<dbReference type="GO" id="GO:0016020">
    <property type="term" value="C:membrane"/>
    <property type="evidence" value="ECO:0007669"/>
    <property type="project" value="UniProtKB-SubCell"/>
</dbReference>
<evidence type="ECO:0000256" key="2">
    <source>
        <dbReference type="ARBA" id="ARBA00022481"/>
    </source>
</evidence>
<dbReference type="Pfam" id="PF07963">
    <property type="entry name" value="N_methyl"/>
    <property type="match status" value="1"/>
</dbReference>
<keyword evidence="5 6" id="KW-0472">Membrane</keyword>
<evidence type="ECO:0000256" key="6">
    <source>
        <dbReference type="SAM" id="Phobius"/>
    </source>
</evidence>
<evidence type="ECO:0000256" key="3">
    <source>
        <dbReference type="ARBA" id="ARBA00022692"/>
    </source>
</evidence>
<reference evidence="7 8" key="1">
    <citation type="journal article" date="2016" name="Nat. Commun.">
        <title>Thousands of microbial genomes shed light on interconnected biogeochemical processes in an aquifer system.</title>
        <authorList>
            <person name="Anantharaman K."/>
            <person name="Brown C.T."/>
            <person name="Hug L.A."/>
            <person name="Sharon I."/>
            <person name="Castelle C.J."/>
            <person name="Probst A.J."/>
            <person name="Thomas B.C."/>
            <person name="Singh A."/>
            <person name="Wilkins M.J."/>
            <person name="Karaoz U."/>
            <person name="Brodie E.L."/>
            <person name="Williams K.H."/>
            <person name="Hubbard S.S."/>
            <person name="Banfield J.F."/>
        </authorList>
    </citation>
    <scope>NUCLEOTIDE SEQUENCE [LARGE SCALE GENOMIC DNA]</scope>
</reference>
<dbReference type="EMBL" id="MHNY01000054">
    <property type="protein sequence ID" value="OGZ53559.1"/>
    <property type="molecule type" value="Genomic_DNA"/>
</dbReference>
<dbReference type="InterPro" id="IPR012902">
    <property type="entry name" value="N_methyl_site"/>
</dbReference>
<accession>A0A1G2GTV5</accession>
<protein>
    <recommendedName>
        <fullName evidence="9">Type II secretion system protein GspG C-terminal domain-containing protein</fullName>
    </recommendedName>
</protein>
<evidence type="ECO:0008006" key="9">
    <source>
        <dbReference type="Google" id="ProtNLM"/>
    </source>
</evidence>
<gene>
    <name evidence="7" type="ORF">A3H64_02860</name>
</gene>
<sequence>MRKNIGFTLIELLVVISIIGILASVVLARLNDARRTAQDAKRISEMRQLKIALEVYYEVNNQYPPTPTAGCAQCIVDGWMSSGVDEMAPYMNPLPVDPFYGNTLNGYRYAISGSGAGGNGRQSYTMLIRNLRNFTTFCSMGTPPGNPGWVATYPPCGI</sequence>
<evidence type="ECO:0000256" key="4">
    <source>
        <dbReference type="ARBA" id="ARBA00022989"/>
    </source>
</evidence>
<evidence type="ECO:0000256" key="1">
    <source>
        <dbReference type="ARBA" id="ARBA00004167"/>
    </source>
</evidence>
<comment type="caution">
    <text evidence="7">The sequence shown here is derived from an EMBL/GenBank/DDBJ whole genome shotgun (WGS) entry which is preliminary data.</text>
</comment>
<keyword evidence="3 6" id="KW-0812">Transmembrane</keyword>
<organism evidence="7 8">
    <name type="scientific">Candidatus Ryanbacteria bacterium RIFCSPLOWO2_02_FULL_45_11c</name>
    <dbReference type="NCBI Taxonomy" id="1802128"/>
    <lineage>
        <taxon>Bacteria</taxon>
        <taxon>Candidatus Ryaniibacteriota</taxon>
    </lineage>
</organism>
<dbReference type="PRINTS" id="PR00813">
    <property type="entry name" value="BCTERIALGSPG"/>
</dbReference>